<evidence type="ECO:0000256" key="6">
    <source>
        <dbReference type="ARBA" id="ARBA00022737"/>
    </source>
</evidence>
<dbReference type="NCBIfam" id="TIGR01126">
    <property type="entry name" value="pdi_dom"/>
    <property type="match status" value="1"/>
</dbReference>
<gene>
    <name evidence="16" type="primary">LOC113727746</name>
</gene>
<evidence type="ECO:0000256" key="2">
    <source>
        <dbReference type="ARBA" id="ARBA00004319"/>
    </source>
</evidence>
<comment type="subcellular location">
    <subcellularLocation>
        <location evidence="2">Endoplasmic reticulum lumen</location>
    </subcellularLocation>
</comment>
<protein>
    <recommendedName>
        <fullName evidence="4 12">Protein disulfide-isomerase</fullName>
        <ecNumber evidence="4 12">5.3.4.1</ecNumber>
    </recommendedName>
</protein>
<feature type="compositionally biased region" description="Acidic residues" evidence="13">
    <location>
        <begin position="68"/>
        <end position="83"/>
    </location>
</feature>
<dbReference type="GeneID" id="113727746"/>
<evidence type="ECO:0000313" key="15">
    <source>
        <dbReference type="Proteomes" id="UP001652660"/>
    </source>
</evidence>
<organism evidence="15 16">
    <name type="scientific">Coffea arabica</name>
    <name type="common">Arabian coffee</name>
    <dbReference type="NCBI Taxonomy" id="13443"/>
    <lineage>
        <taxon>Eukaryota</taxon>
        <taxon>Viridiplantae</taxon>
        <taxon>Streptophyta</taxon>
        <taxon>Embryophyta</taxon>
        <taxon>Tracheophyta</taxon>
        <taxon>Spermatophyta</taxon>
        <taxon>Magnoliopsida</taxon>
        <taxon>eudicotyledons</taxon>
        <taxon>Gunneridae</taxon>
        <taxon>Pentapetalae</taxon>
        <taxon>asterids</taxon>
        <taxon>lamiids</taxon>
        <taxon>Gentianales</taxon>
        <taxon>Rubiaceae</taxon>
        <taxon>Ixoroideae</taxon>
        <taxon>Gardenieae complex</taxon>
        <taxon>Bertiereae - Coffeeae clade</taxon>
        <taxon>Coffeeae</taxon>
        <taxon>Coffea</taxon>
    </lineage>
</organism>
<evidence type="ECO:0000256" key="13">
    <source>
        <dbReference type="SAM" id="MobiDB-lite"/>
    </source>
</evidence>
<dbReference type="PANTHER" id="PTHR18929:SF246">
    <property type="entry name" value="PROTEIN DISULFIDE ISOMERASE-LIKE 1-4"/>
    <property type="match status" value="1"/>
</dbReference>
<keyword evidence="15" id="KW-1185">Reference proteome</keyword>
<dbReference type="CDD" id="cd02981">
    <property type="entry name" value="PDI_b_family"/>
    <property type="match status" value="1"/>
</dbReference>
<evidence type="ECO:0000256" key="3">
    <source>
        <dbReference type="ARBA" id="ARBA00006347"/>
    </source>
</evidence>
<feature type="domain" description="Thioredoxin" evidence="14">
    <location>
        <begin position="90"/>
        <end position="216"/>
    </location>
</feature>
<feature type="signal peptide" evidence="12">
    <location>
        <begin position="1"/>
        <end position="26"/>
    </location>
</feature>
<dbReference type="Pfam" id="PF00085">
    <property type="entry name" value="Thioredoxin"/>
    <property type="match status" value="2"/>
</dbReference>
<accession>A0ABM4WN44</accession>
<keyword evidence="5 12" id="KW-0732">Signal</keyword>
<dbReference type="CDD" id="cd02995">
    <property type="entry name" value="PDI_a_PDI_a'_C"/>
    <property type="match status" value="1"/>
</dbReference>
<feature type="region of interest" description="Disordered" evidence="13">
    <location>
        <begin position="564"/>
        <end position="592"/>
    </location>
</feature>
<feature type="region of interest" description="Disordered" evidence="13">
    <location>
        <begin position="27"/>
        <end position="104"/>
    </location>
</feature>
<feature type="compositionally biased region" description="Basic and acidic residues" evidence="13">
    <location>
        <begin position="575"/>
        <end position="592"/>
    </location>
</feature>
<dbReference type="PRINTS" id="PR00421">
    <property type="entry name" value="THIOREDOXIN"/>
</dbReference>
<reference evidence="15" key="1">
    <citation type="journal article" date="2025" name="Foods">
        <title>Unveiling the Microbial Signatures of Arabica Coffee Cherries: Insights into Ripeness Specific Diversity, Functional Traits, and Implications for Quality and Safety.</title>
        <authorList>
            <consortium name="RefSeq"/>
            <person name="Tenea G.N."/>
            <person name="Cifuentes V."/>
            <person name="Reyes P."/>
            <person name="Cevallos-Vallejos M."/>
        </authorList>
    </citation>
    <scope>NUCLEOTIDE SEQUENCE [LARGE SCALE GENOMIC DNA]</scope>
</reference>
<keyword evidence="9 12" id="KW-0413">Isomerase</keyword>
<evidence type="ECO:0000256" key="9">
    <source>
        <dbReference type="ARBA" id="ARBA00023235"/>
    </source>
</evidence>
<keyword evidence="8" id="KW-1015">Disulfide bond</keyword>
<keyword evidence="10" id="KW-0676">Redox-active center</keyword>
<dbReference type="SUPFAM" id="SSF52833">
    <property type="entry name" value="Thioredoxin-like"/>
    <property type="match status" value="4"/>
</dbReference>
<keyword evidence="6" id="KW-0677">Repeat</keyword>
<evidence type="ECO:0000256" key="7">
    <source>
        <dbReference type="ARBA" id="ARBA00022824"/>
    </source>
</evidence>
<evidence type="ECO:0000256" key="4">
    <source>
        <dbReference type="ARBA" id="ARBA00012723"/>
    </source>
</evidence>
<reference evidence="16" key="2">
    <citation type="submission" date="2025-08" db="UniProtKB">
        <authorList>
            <consortium name="RefSeq"/>
        </authorList>
    </citation>
    <scope>IDENTIFICATION</scope>
    <source>
        <tissue evidence="16">Leaves</tissue>
    </source>
</reference>
<proteinExistence type="inferred from homology"/>
<comment type="catalytic activity">
    <reaction evidence="1 12">
        <text>Catalyzes the rearrangement of -S-S- bonds in proteins.</text>
        <dbReference type="EC" id="5.3.4.1"/>
    </reaction>
</comment>
<dbReference type="CDD" id="cd02961">
    <property type="entry name" value="PDI_a_family"/>
    <property type="match status" value="1"/>
</dbReference>
<comment type="similarity">
    <text evidence="3 11">Belongs to the protein disulfide isomerase family.</text>
</comment>
<evidence type="ECO:0000256" key="12">
    <source>
        <dbReference type="RuleBase" id="RU361130"/>
    </source>
</evidence>
<sequence length="592" mass="65361">MPNRLFILLSLTCLLLFSSLLTPVLSKTPAPSDADDDEDLSFLEADDGDDDDAASKHTSQHQHLKDDDGYDNEDDEESYDDFEIPSNFDHGDGEENDDVELGPKVDEKDVVVLNEGNFSDFIESNKYAMVEFYAPWCGHCKALAPEYAAAATELKNLEGEKVALAKVDATEQHELAEQYEVQGFPTVFFFADGEHKPYTGQRSKDAIVTWIKKKIGPGVGNITTVDDAERILTSEDKVVLGFLNSLVGSESQELAAASKLDDGVNFYQTVNPNVAKLFHIEPDMKRPALVLLKKVAEKVTLFDGQFTKSAIVEFVSANKLPLVTTFTRESAPLIFESPIKKQLLLFATSSDSGKVVPTFQEAAKDFKGKLIFVYVEMDNEDTGRPVADYFGIEGNASKVLGFLGNDDAKKYIFDGEITLEKIKAFGADFLEDKLKPFYKSDPIPTTNDGDVKIVVGNNFDEIVLEESKDVLLEIYAPWCGHCQALEPTYNKLAKHLRGIKSIVIAKMDGTTNEHPRAKADGFPTLLFFPAGNKSSEPIPVETDRTVVALYKFLKKHASIPFELRKPTSLPTTKGSDAKEGTKSSTADVKDEL</sequence>
<dbReference type="NCBIfam" id="TIGR01130">
    <property type="entry name" value="ER_PDI_fam"/>
    <property type="match status" value="1"/>
</dbReference>
<dbReference type="RefSeq" id="XP_071933197.1">
    <property type="nucleotide sequence ID" value="XM_072077096.1"/>
</dbReference>
<evidence type="ECO:0000256" key="11">
    <source>
        <dbReference type="RuleBase" id="RU004208"/>
    </source>
</evidence>
<dbReference type="InterPro" id="IPR017937">
    <property type="entry name" value="Thioredoxin_CS"/>
</dbReference>
<dbReference type="Proteomes" id="UP001652660">
    <property type="component" value="Chromosome 1c"/>
</dbReference>
<dbReference type="PANTHER" id="PTHR18929">
    <property type="entry name" value="PROTEIN DISULFIDE ISOMERASE"/>
    <property type="match status" value="1"/>
</dbReference>
<evidence type="ECO:0000259" key="14">
    <source>
        <dbReference type="PROSITE" id="PS51352"/>
    </source>
</evidence>
<dbReference type="EC" id="5.3.4.1" evidence="4 12"/>
<evidence type="ECO:0000256" key="1">
    <source>
        <dbReference type="ARBA" id="ARBA00001182"/>
    </source>
</evidence>
<evidence type="ECO:0000256" key="10">
    <source>
        <dbReference type="ARBA" id="ARBA00023284"/>
    </source>
</evidence>
<dbReference type="PROSITE" id="PS51352">
    <property type="entry name" value="THIOREDOXIN_2"/>
    <property type="match status" value="2"/>
</dbReference>
<dbReference type="InterPro" id="IPR005792">
    <property type="entry name" value="Prot_disulphide_isomerase"/>
</dbReference>
<dbReference type="Gene3D" id="3.40.30.10">
    <property type="entry name" value="Glutaredoxin"/>
    <property type="match status" value="4"/>
</dbReference>
<evidence type="ECO:0000256" key="8">
    <source>
        <dbReference type="ARBA" id="ARBA00023157"/>
    </source>
</evidence>
<evidence type="ECO:0000313" key="16">
    <source>
        <dbReference type="RefSeq" id="XP_071933197.1"/>
    </source>
</evidence>
<dbReference type="InterPro" id="IPR036249">
    <property type="entry name" value="Thioredoxin-like_sf"/>
</dbReference>
<feature type="compositionally biased region" description="Acidic residues" evidence="13">
    <location>
        <begin position="33"/>
        <end position="52"/>
    </location>
</feature>
<feature type="domain" description="Thioredoxin" evidence="14">
    <location>
        <begin position="429"/>
        <end position="558"/>
    </location>
</feature>
<dbReference type="InterPro" id="IPR005788">
    <property type="entry name" value="PDI_thioredoxin-like_dom"/>
</dbReference>
<keyword evidence="7" id="KW-0256">Endoplasmic reticulum</keyword>
<dbReference type="PROSITE" id="PS00194">
    <property type="entry name" value="THIOREDOXIN_1"/>
    <property type="match status" value="2"/>
</dbReference>
<evidence type="ECO:0000256" key="5">
    <source>
        <dbReference type="ARBA" id="ARBA00022729"/>
    </source>
</evidence>
<name>A0ABM4WN44_COFAR</name>
<dbReference type="Pfam" id="PF13848">
    <property type="entry name" value="Thioredoxin_6"/>
    <property type="match status" value="1"/>
</dbReference>
<dbReference type="InterPro" id="IPR013766">
    <property type="entry name" value="Thioredoxin_domain"/>
</dbReference>
<feature type="chain" id="PRO_5045012721" description="Protein disulfide-isomerase" evidence="12">
    <location>
        <begin position="27"/>
        <end position="592"/>
    </location>
</feature>
<dbReference type="CDD" id="cd02982">
    <property type="entry name" value="PDI_b'_family"/>
    <property type="match status" value="1"/>
</dbReference>